<protein>
    <submittedName>
        <fullName evidence="1">Uncharacterized protein</fullName>
    </submittedName>
</protein>
<accession>A0A2U9CKM0</accession>
<organism evidence="1 2">
    <name type="scientific">Scophthalmus maximus</name>
    <name type="common">Turbot</name>
    <name type="synonym">Psetta maxima</name>
    <dbReference type="NCBI Taxonomy" id="52904"/>
    <lineage>
        <taxon>Eukaryota</taxon>
        <taxon>Metazoa</taxon>
        <taxon>Chordata</taxon>
        <taxon>Craniata</taxon>
        <taxon>Vertebrata</taxon>
        <taxon>Euteleostomi</taxon>
        <taxon>Actinopterygii</taxon>
        <taxon>Neopterygii</taxon>
        <taxon>Teleostei</taxon>
        <taxon>Neoteleostei</taxon>
        <taxon>Acanthomorphata</taxon>
        <taxon>Carangaria</taxon>
        <taxon>Pleuronectiformes</taxon>
        <taxon>Pleuronectoidei</taxon>
        <taxon>Scophthalmidae</taxon>
        <taxon>Scophthalmus</taxon>
    </lineage>
</organism>
<dbReference type="EMBL" id="CP026260">
    <property type="protein sequence ID" value="AWP17144.1"/>
    <property type="molecule type" value="Genomic_DNA"/>
</dbReference>
<dbReference type="Proteomes" id="UP000246464">
    <property type="component" value="Chromosome 18"/>
</dbReference>
<name>A0A2U9CKM0_SCOMX</name>
<proteinExistence type="predicted"/>
<dbReference type="AlphaFoldDB" id="A0A2U9CKM0"/>
<evidence type="ECO:0000313" key="1">
    <source>
        <dbReference type="EMBL" id="AWP17144.1"/>
    </source>
</evidence>
<keyword evidence="2" id="KW-1185">Reference proteome</keyword>
<evidence type="ECO:0000313" key="2">
    <source>
        <dbReference type="Proteomes" id="UP000246464"/>
    </source>
</evidence>
<reference evidence="1 2" key="1">
    <citation type="submission" date="2017-12" db="EMBL/GenBank/DDBJ databases">
        <title>Integrating genomic resources of turbot (Scophthalmus maximus) in depth evaluation of genetic and physical mapping variation across individuals.</title>
        <authorList>
            <person name="Martinez P."/>
        </authorList>
    </citation>
    <scope>NUCLEOTIDE SEQUENCE [LARGE SCALE GENOMIC DNA]</scope>
</reference>
<gene>
    <name evidence="1" type="ORF">SMAX5B_009587</name>
</gene>
<sequence>MRCPPLIALQGIKNPQSFNRVDRRSIRTRRTVHRGQLLGSTAASTSPHLRTDHTLVLATPARSAGHLNNT</sequence>